<dbReference type="InterPro" id="IPR036619">
    <property type="entry name" value="NinB_sf"/>
</dbReference>
<name>A0A2A7UX68_COMTR</name>
<dbReference type="Proteomes" id="UP000220246">
    <property type="component" value="Unassembled WGS sequence"/>
</dbReference>
<dbReference type="OrthoDB" id="7018195at2"/>
<sequence>MSEQLEIDLFSRRQAWVAIRAQLFPFLAQAFQGSGRWVLTVARRKRSRAQNRRYWGQGVLAQIAQQAVVNGRQYDAQTWHELLKRRFIGVVELPDGAVVGASSRRLSPAEFAAFCARVEAYAASELGVTFYDLWEGG</sequence>
<comment type="caution">
    <text evidence="1">The sequence shown here is derived from an EMBL/GenBank/DDBJ whole genome shotgun (WGS) entry which is preliminary data.</text>
</comment>
<dbReference type="STRING" id="1219032.GCA_001515545_00402"/>
<dbReference type="Gene3D" id="1.10.3790.10">
    <property type="entry name" value="NinB"/>
    <property type="match status" value="1"/>
</dbReference>
<dbReference type="SUPFAM" id="SSF103370">
    <property type="entry name" value="NinB"/>
    <property type="match status" value="1"/>
</dbReference>
<accession>A0A2A7UX68</accession>
<reference evidence="2" key="1">
    <citation type="submission" date="2017-09" db="EMBL/GenBank/DDBJ databases">
        <title>FDA dAtabase for Regulatory Grade micrObial Sequences (FDA-ARGOS): Supporting development and validation of Infectious Disease Dx tests.</title>
        <authorList>
            <person name="Minogue T."/>
            <person name="Wolcott M."/>
            <person name="Wasieloski L."/>
            <person name="Aguilar W."/>
            <person name="Moore D."/>
            <person name="Tallon L."/>
            <person name="Sadzewicz L."/>
            <person name="Ott S."/>
            <person name="Zhao X."/>
            <person name="Nagaraj S."/>
            <person name="Vavikolanu K."/>
            <person name="Aluvathingal J."/>
            <person name="Nadendla S."/>
            <person name="Sichtig H."/>
        </authorList>
    </citation>
    <scope>NUCLEOTIDE SEQUENCE [LARGE SCALE GENOMIC DNA]</scope>
    <source>
        <strain evidence="2">FDAARGOS_394</strain>
    </source>
</reference>
<dbReference type="GeneID" id="80801973"/>
<organism evidence="1 2">
    <name type="scientific">Comamonas terrigena</name>
    <dbReference type="NCBI Taxonomy" id="32013"/>
    <lineage>
        <taxon>Bacteria</taxon>
        <taxon>Pseudomonadati</taxon>
        <taxon>Pseudomonadota</taxon>
        <taxon>Betaproteobacteria</taxon>
        <taxon>Burkholderiales</taxon>
        <taxon>Comamonadaceae</taxon>
        <taxon>Comamonas</taxon>
    </lineage>
</organism>
<dbReference type="EMBL" id="PDEA01000001">
    <property type="protein sequence ID" value="PEH89771.1"/>
    <property type="molecule type" value="Genomic_DNA"/>
</dbReference>
<gene>
    <name evidence="1" type="ORF">CRM82_15215</name>
</gene>
<dbReference type="InterPro" id="IPR008711">
    <property type="entry name" value="Recombinase_NinB"/>
</dbReference>
<protein>
    <recommendedName>
        <fullName evidence="3">NinB family protein</fullName>
    </recommendedName>
</protein>
<evidence type="ECO:0008006" key="3">
    <source>
        <dbReference type="Google" id="ProtNLM"/>
    </source>
</evidence>
<proteinExistence type="predicted"/>
<dbReference type="RefSeq" id="WP_066532939.1">
    <property type="nucleotide sequence ID" value="NZ_PDEA01000001.1"/>
</dbReference>
<evidence type="ECO:0000313" key="2">
    <source>
        <dbReference type="Proteomes" id="UP000220246"/>
    </source>
</evidence>
<dbReference type="Pfam" id="PF05772">
    <property type="entry name" value="NinB"/>
    <property type="match status" value="1"/>
</dbReference>
<keyword evidence="2" id="KW-1185">Reference proteome</keyword>
<dbReference type="AlphaFoldDB" id="A0A2A7UX68"/>
<evidence type="ECO:0000313" key="1">
    <source>
        <dbReference type="EMBL" id="PEH89771.1"/>
    </source>
</evidence>